<dbReference type="InterPro" id="IPR012657">
    <property type="entry name" value="23S_rRNA-intervening_sequence"/>
</dbReference>
<accession>D5SQA6</accession>
<gene>
    <name evidence="1" type="ordered locus">Plim_0510</name>
</gene>
<dbReference type="HOGENOM" id="CLU_129874_0_6_0"/>
<dbReference type="PANTHER" id="PTHR38471">
    <property type="entry name" value="FOUR HELIX BUNDLE PROTEIN"/>
    <property type="match status" value="1"/>
</dbReference>
<dbReference type="OrthoDB" id="276165at2"/>
<dbReference type="Pfam" id="PF05635">
    <property type="entry name" value="23S_rRNA_IVP"/>
    <property type="match status" value="1"/>
</dbReference>
<keyword evidence="1" id="KW-0689">Ribosomal protein</keyword>
<dbReference type="NCBIfam" id="TIGR02436">
    <property type="entry name" value="four helix bundle protein"/>
    <property type="match status" value="1"/>
</dbReference>
<dbReference type="eggNOG" id="ENOG5032YWC">
    <property type="taxonomic scope" value="Bacteria"/>
</dbReference>
<sequence length="119" mass="13292">MRDYHKLRAFELVDQLALEIYKCTKSFPKEEMFGLTSQIRRAAVSVPSNIVEGCAKSSQADYSRFLEIAYGSVCEVEYQISLADRLGYLDSQSAKETASLASETGRVLNGLLRSLRTEA</sequence>
<dbReference type="Proteomes" id="UP000002220">
    <property type="component" value="Chromosome"/>
</dbReference>
<dbReference type="CDD" id="cd16377">
    <property type="entry name" value="23S_rRNA_IVP_like"/>
    <property type="match status" value="1"/>
</dbReference>
<keyword evidence="2" id="KW-1185">Reference proteome</keyword>
<evidence type="ECO:0000313" key="2">
    <source>
        <dbReference type="Proteomes" id="UP000002220"/>
    </source>
</evidence>
<organism evidence="1 2">
    <name type="scientific">Planctopirus limnophila (strain ATCC 43296 / DSM 3776 / IFAM 1008 / Mu 290)</name>
    <name type="common">Planctomyces limnophilus</name>
    <dbReference type="NCBI Taxonomy" id="521674"/>
    <lineage>
        <taxon>Bacteria</taxon>
        <taxon>Pseudomonadati</taxon>
        <taxon>Planctomycetota</taxon>
        <taxon>Planctomycetia</taxon>
        <taxon>Planctomycetales</taxon>
        <taxon>Planctomycetaceae</taxon>
        <taxon>Planctopirus</taxon>
    </lineage>
</organism>
<dbReference type="InterPro" id="IPR036583">
    <property type="entry name" value="23S_rRNA_IVS_sf"/>
</dbReference>
<dbReference type="GO" id="GO:0005840">
    <property type="term" value="C:ribosome"/>
    <property type="evidence" value="ECO:0007669"/>
    <property type="project" value="UniProtKB-KW"/>
</dbReference>
<reference evidence="1 2" key="1">
    <citation type="journal article" date="2010" name="Stand. Genomic Sci.">
        <title>Complete genome sequence of Planctomyces limnophilus type strain (Mu 290).</title>
        <authorList>
            <person name="Labutti K."/>
            <person name="Sikorski J."/>
            <person name="Schneider S."/>
            <person name="Nolan M."/>
            <person name="Lucas S."/>
            <person name="Glavina Del Rio T."/>
            <person name="Tice H."/>
            <person name="Cheng J.F."/>
            <person name="Goodwin L."/>
            <person name="Pitluck S."/>
            <person name="Liolios K."/>
            <person name="Ivanova N."/>
            <person name="Mavromatis K."/>
            <person name="Mikhailova N."/>
            <person name="Pati A."/>
            <person name="Chen A."/>
            <person name="Palaniappan K."/>
            <person name="Land M."/>
            <person name="Hauser L."/>
            <person name="Chang Y.J."/>
            <person name="Jeffries C.D."/>
            <person name="Tindall B.J."/>
            <person name="Rohde M."/>
            <person name="Goker M."/>
            <person name="Woyke T."/>
            <person name="Bristow J."/>
            <person name="Eisen J.A."/>
            <person name="Markowitz V."/>
            <person name="Hugenholtz P."/>
            <person name="Kyrpides N.C."/>
            <person name="Klenk H.P."/>
            <person name="Lapidus A."/>
        </authorList>
    </citation>
    <scope>NUCLEOTIDE SEQUENCE [LARGE SCALE GENOMIC DNA]</scope>
    <source>
        <strain evidence="2">ATCC 43296 / DSM 3776 / IFAM 1008 / 290</strain>
    </source>
</reference>
<name>D5SQA6_PLAL2</name>
<proteinExistence type="predicted"/>
<dbReference type="RefSeq" id="WP_013108789.1">
    <property type="nucleotide sequence ID" value="NC_014148.1"/>
</dbReference>
<dbReference type="PANTHER" id="PTHR38471:SF2">
    <property type="entry name" value="FOUR HELIX BUNDLE PROTEIN"/>
    <property type="match status" value="1"/>
</dbReference>
<dbReference type="STRING" id="521674.Plim_0510"/>
<dbReference type="Gene3D" id="1.20.1440.60">
    <property type="entry name" value="23S rRNA-intervening sequence"/>
    <property type="match status" value="1"/>
</dbReference>
<dbReference type="EMBL" id="CP001744">
    <property type="protein sequence ID" value="ADG66358.1"/>
    <property type="molecule type" value="Genomic_DNA"/>
</dbReference>
<protein>
    <submittedName>
        <fullName evidence="1">S23 ribosomal protein</fullName>
    </submittedName>
</protein>
<evidence type="ECO:0000313" key="1">
    <source>
        <dbReference type="EMBL" id="ADG66358.1"/>
    </source>
</evidence>
<keyword evidence="1" id="KW-0687">Ribonucleoprotein</keyword>
<dbReference type="KEGG" id="plm:Plim_0510"/>
<dbReference type="AlphaFoldDB" id="D5SQA6"/>
<dbReference type="SUPFAM" id="SSF158446">
    <property type="entry name" value="IVS-encoded protein-like"/>
    <property type="match status" value="1"/>
</dbReference>